<protein>
    <submittedName>
        <fullName evidence="1">Uncharacterized protein</fullName>
    </submittedName>
</protein>
<dbReference type="EMBL" id="LVVM01005460">
    <property type="protein sequence ID" value="OJA10475.1"/>
    <property type="molecule type" value="Genomic_DNA"/>
</dbReference>
<gene>
    <name evidence="1" type="ORF">AZE42_09335</name>
</gene>
<dbReference type="AlphaFoldDB" id="A0A1J8PRS1"/>
<accession>A0A1J8PRS1</accession>
<name>A0A1J8PRS1_9AGAM</name>
<dbReference type="OrthoDB" id="10417415at2759"/>
<dbReference type="Proteomes" id="UP000183567">
    <property type="component" value="Unassembled WGS sequence"/>
</dbReference>
<sequence length="73" mass="8440">MLILKRETLECMRYDFVTSSTAEAVRHPHHRHPKFSLDRRHQQTNLPQISTCYPTKSTMAQVGPLASILLPRP</sequence>
<evidence type="ECO:0000313" key="2">
    <source>
        <dbReference type="Proteomes" id="UP000183567"/>
    </source>
</evidence>
<evidence type="ECO:0000313" key="1">
    <source>
        <dbReference type="EMBL" id="OJA10475.1"/>
    </source>
</evidence>
<reference evidence="1 2" key="1">
    <citation type="submission" date="2016-03" db="EMBL/GenBank/DDBJ databases">
        <title>Comparative genomics of the ectomycorrhizal sister species Rhizopogon vinicolor and Rhizopogon vesiculosus (Basidiomycota: Boletales) reveals a divergence of the mating type B locus.</title>
        <authorList>
            <person name="Mujic A.B."/>
            <person name="Kuo A."/>
            <person name="Tritt A."/>
            <person name="Lipzen A."/>
            <person name="Chen C."/>
            <person name="Johnson J."/>
            <person name="Sharma A."/>
            <person name="Barry K."/>
            <person name="Grigoriev I.V."/>
            <person name="Spatafora J.W."/>
        </authorList>
    </citation>
    <scope>NUCLEOTIDE SEQUENCE [LARGE SCALE GENOMIC DNA]</scope>
    <source>
        <strain evidence="1 2">AM-OR11-056</strain>
    </source>
</reference>
<keyword evidence="2" id="KW-1185">Reference proteome</keyword>
<organism evidence="1 2">
    <name type="scientific">Rhizopogon vesiculosus</name>
    <dbReference type="NCBI Taxonomy" id="180088"/>
    <lineage>
        <taxon>Eukaryota</taxon>
        <taxon>Fungi</taxon>
        <taxon>Dikarya</taxon>
        <taxon>Basidiomycota</taxon>
        <taxon>Agaricomycotina</taxon>
        <taxon>Agaricomycetes</taxon>
        <taxon>Agaricomycetidae</taxon>
        <taxon>Boletales</taxon>
        <taxon>Suillineae</taxon>
        <taxon>Rhizopogonaceae</taxon>
        <taxon>Rhizopogon</taxon>
    </lineage>
</organism>
<comment type="caution">
    <text evidence="1">The sequence shown here is derived from an EMBL/GenBank/DDBJ whole genome shotgun (WGS) entry which is preliminary data.</text>
</comment>
<proteinExistence type="predicted"/>